<dbReference type="KEGG" id="pfer:IRI77_29000"/>
<dbReference type="PROSITE" id="PS51257">
    <property type="entry name" value="PROKAR_LIPOPROTEIN"/>
    <property type="match status" value="1"/>
</dbReference>
<feature type="chain" id="PRO_5032317091" evidence="1">
    <location>
        <begin position="24"/>
        <end position="501"/>
    </location>
</feature>
<dbReference type="AlphaFoldDB" id="A0A7S7NPB3"/>
<sequence length="501" mass="54017">MMISPVKNLLVCAILGACSTIPAQTPPGSGLLVPCSACPQTGQTPAPPSGATPLMEFLVAPEPLSLGRFLNQAGPGPRKPAGPAEKPLRWTQVVRVVRTSPLVVEVLAVLDGPAPPGQTNSCGLQTIALADARLKPDLARLKFNQIVKAELTYGGNHEFPHSLYLSGLSPAASGAVPAAGCPNRSGLLISYRGAVEVVNVYNDGTILYRDEKGDAHGAERLAGEELASLLRTFGTVGFDRVDATFRPMDRAPDRDSLTLICVRDQYVALPGKEVALAPLLDRVRSLKDRATAQTSYLLRFEDKAPFTILEWPYPQLPPDRLGPGRSYGEELAKQKLPREFLSRLSVAGRQPNSPAVNGRVFWSSAGQLYRVFWETCPNCGEADSFQFLRSEAVSPLQALLAERAGNRHGDSSAMVLIARGGVRWPLEWTPRLAEVGAGGLIIPPEEFSRHAAYYSELVKLGSSGLGIDVLEEGNLFRGVRICRVDPRAPRTRCTEAYADKP</sequence>
<protein>
    <submittedName>
        <fullName evidence="2">Uncharacterized protein</fullName>
    </submittedName>
</protein>
<dbReference type="RefSeq" id="WP_194448458.1">
    <property type="nucleotide sequence ID" value="NZ_CP063849.1"/>
</dbReference>
<accession>A0A7S7NPB3</accession>
<keyword evidence="1" id="KW-0732">Signal</keyword>
<evidence type="ECO:0000313" key="2">
    <source>
        <dbReference type="EMBL" id="QOY86789.1"/>
    </source>
</evidence>
<evidence type="ECO:0000256" key="1">
    <source>
        <dbReference type="SAM" id="SignalP"/>
    </source>
</evidence>
<organism evidence="2 3">
    <name type="scientific">Paludibaculum fermentans</name>
    <dbReference type="NCBI Taxonomy" id="1473598"/>
    <lineage>
        <taxon>Bacteria</taxon>
        <taxon>Pseudomonadati</taxon>
        <taxon>Acidobacteriota</taxon>
        <taxon>Terriglobia</taxon>
        <taxon>Bryobacterales</taxon>
        <taxon>Bryobacteraceae</taxon>
        <taxon>Paludibaculum</taxon>
    </lineage>
</organism>
<proteinExistence type="predicted"/>
<keyword evidence="3" id="KW-1185">Reference proteome</keyword>
<reference evidence="2 3" key="1">
    <citation type="submission" date="2020-10" db="EMBL/GenBank/DDBJ databases">
        <title>Complete genome sequence of Paludibaculum fermentans P105T, a facultatively anaerobic acidobacterium capable of dissimilatory Fe(III) reduction.</title>
        <authorList>
            <person name="Dedysh S.N."/>
            <person name="Beletsky A.V."/>
            <person name="Kulichevskaya I.S."/>
            <person name="Mardanov A.V."/>
            <person name="Ravin N.V."/>
        </authorList>
    </citation>
    <scope>NUCLEOTIDE SEQUENCE [LARGE SCALE GENOMIC DNA]</scope>
    <source>
        <strain evidence="2 3">P105</strain>
    </source>
</reference>
<feature type="signal peptide" evidence="1">
    <location>
        <begin position="1"/>
        <end position="23"/>
    </location>
</feature>
<dbReference type="Proteomes" id="UP000593892">
    <property type="component" value="Chromosome"/>
</dbReference>
<gene>
    <name evidence="2" type="ORF">IRI77_29000</name>
</gene>
<dbReference type="EMBL" id="CP063849">
    <property type="protein sequence ID" value="QOY86789.1"/>
    <property type="molecule type" value="Genomic_DNA"/>
</dbReference>
<evidence type="ECO:0000313" key="3">
    <source>
        <dbReference type="Proteomes" id="UP000593892"/>
    </source>
</evidence>
<name>A0A7S7NPB3_PALFE</name>